<dbReference type="Proteomes" id="UP000886602">
    <property type="component" value="Unassembled WGS sequence"/>
</dbReference>
<dbReference type="EMBL" id="JADJNC010000059">
    <property type="protein sequence ID" value="MBK7424873.1"/>
    <property type="molecule type" value="Genomic_DNA"/>
</dbReference>
<feature type="region of interest" description="Disordered" evidence="1">
    <location>
        <begin position="156"/>
        <end position="179"/>
    </location>
</feature>
<organism evidence="2 3">
    <name type="scientific">Candidatus Propionivibrio dominans</name>
    <dbReference type="NCBI Taxonomy" id="2954373"/>
    <lineage>
        <taxon>Bacteria</taxon>
        <taxon>Pseudomonadati</taxon>
        <taxon>Pseudomonadota</taxon>
        <taxon>Betaproteobacteria</taxon>
        <taxon>Rhodocyclales</taxon>
        <taxon>Rhodocyclaceae</taxon>
        <taxon>Propionivibrio</taxon>
    </lineage>
</organism>
<proteinExistence type="predicted"/>
<evidence type="ECO:0000256" key="1">
    <source>
        <dbReference type="SAM" id="MobiDB-lite"/>
    </source>
</evidence>
<comment type="caution">
    <text evidence="2">The sequence shown here is derived from an EMBL/GenBank/DDBJ whole genome shotgun (WGS) entry which is preliminary data.</text>
</comment>
<sequence length="179" mass="20352">MLNLLRIRYHVGVGGRADTLLRRDVVFPKNLARNGGRGRIESCHIIQMELVEQIEFPELRLHSAMKALEDSDENLLTLSNHIARGFGRGILPRIHPDLRISRTTNTLTVVNQELQQGKQDLTRRLGIQRNDILPKIIPRRIHSLPFKRLEAGFPRTKFRATPQETSSRGGGGFPRPEAD</sequence>
<protein>
    <submittedName>
        <fullName evidence="2">Uncharacterized protein</fullName>
    </submittedName>
</protein>
<accession>A0A9D7FF91</accession>
<name>A0A9D7FF91_9RHOO</name>
<evidence type="ECO:0000313" key="2">
    <source>
        <dbReference type="EMBL" id="MBK7424873.1"/>
    </source>
</evidence>
<gene>
    <name evidence="2" type="ORF">IPJ48_18335</name>
</gene>
<dbReference type="AlphaFoldDB" id="A0A9D7FF91"/>
<reference evidence="2" key="1">
    <citation type="submission" date="2020-10" db="EMBL/GenBank/DDBJ databases">
        <title>Connecting structure to function with the recovery of over 1000 high-quality activated sludge metagenome-assembled genomes encoding full-length rRNA genes using long-read sequencing.</title>
        <authorList>
            <person name="Singleton C.M."/>
            <person name="Petriglieri F."/>
            <person name="Kristensen J.M."/>
            <person name="Kirkegaard R.H."/>
            <person name="Michaelsen T.Y."/>
            <person name="Andersen M.H."/>
            <person name="Karst S.M."/>
            <person name="Dueholm M.S."/>
            <person name="Nielsen P.H."/>
            <person name="Albertsen M."/>
        </authorList>
    </citation>
    <scope>NUCLEOTIDE SEQUENCE</scope>
    <source>
        <strain evidence="2">EsbW_18-Q3-R4-48_MAXAC.044</strain>
    </source>
</reference>
<evidence type="ECO:0000313" key="3">
    <source>
        <dbReference type="Proteomes" id="UP000886602"/>
    </source>
</evidence>